<evidence type="ECO:0000256" key="3">
    <source>
        <dbReference type="ARBA" id="ARBA00022480"/>
    </source>
</evidence>
<dbReference type="RefSeq" id="XP_011382000.1">
    <property type="nucleotide sequence ID" value="XM_011383698.1"/>
</dbReference>
<protein>
    <recommendedName>
        <fullName evidence="12">Taste receptor type 2</fullName>
    </recommendedName>
</protein>
<keyword evidence="7 12" id="KW-0297">G-protein coupled receptor</keyword>
<comment type="similarity">
    <text evidence="2 11">Belongs to the G-protein coupled receptor T2R family.</text>
</comment>
<feature type="transmembrane region" description="Helical" evidence="13">
    <location>
        <begin position="42"/>
        <end position="67"/>
    </location>
</feature>
<evidence type="ECO:0000256" key="7">
    <source>
        <dbReference type="ARBA" id="ARBA00023040"/>
    </source>
</evidence>
<evidence type="ECO:0000256" key="13">
    <source>
        <dbReference type="SAM" id="Phobius"/>
    </source>
</evidence>
<keyword evidence="3 12" id="KW-0919">Taste</keyword>
<feature type="transmembrane region" description="Helical" evidence="13">
    <location>
        <begin position="259"/>
        <end position="281"/>
    </location>
</feature>
<evidence type="ECO:0000256" key="5">
    <source>
        <dbReference type="ARBA" id="ARBA00022692"/>
    </source>
</evidence>
<feature type="transmembrane region" description="Helical" evidence="13">
    <location>
        <begin position="128"/>
        <end position="149"/>
    </location>
</feature>
<evidence type="ECO:0000256" key="9">
    <source>
        <dbReference type="ARBA" id="ARBA00023170"/>
    </source>
</evidence>
<dbReference type="FunFam" id="1.20.1070.10:FF:000042">
    <property type="entry name" value="Taste receptor type 2 member 7"/>
    <property type="match status" value="1"/>
</dbReference>
<feature type="transmembrane region" description="Helical" evidence="13">
    <location>
        <begin position="87"/>
        <end position="108"/>
    </location>
</feature>
<evidence type="ECO:0000256" key="1">
    <source>
        <dbReference type="ARBA" id="ARBA00004141"/>
    </source>
</evidence>
<dbReference type="GeneID" id="105307996"/>
<keyword evidence="10 12" id="KW-0807">Transducer</keyword>
<dbReference type="GO" id="GO:0004930">
    <property type="term" value="F:G protein-coupled receptor activity"/>
    <property type="evidence" value="ECO:0007669"/>
    <property type="project" value="UniProtKB-KW"/>
</dbReference>
<dbReference type="KEGG" id="pvp:105307996"/>
<dbReference type="GO" id="GO:0033038">
    <property type="term" value="F:bitter taste receptor activity"/>
    <property type="evidence" value="ECO:0007669"/>
    <property type="project" value="InterPro"/>
</dbReference>
<dbReference type="AlphaFoldDB" id="A0A6P3RYS1"/>
<keyword evidence="4 12" id="KW-0716">Sensory transduction</keyword>
<dbReference type="Pfam" id="PF05296">
    <property type="entry name" value="TAS2R"/>
    <property type="match status" value="1"/>
</dbReference>
<sequence>MINLLQSILSIFVIAEFVLGNFANGFIALVNCIDWVKGQKIFLVDGILAALAVSRMCLLWISVIHWYATVFSPALCSSEARLIIDVIWIVSNHFCVWLTTSLSILYLLKIANFSSLIFLHLKWRVRRVILTILLGTSVFLVFHLVLVSINRKMWMNECEGNITWNIKSRDIVPLSYMTVFTLANFVPFAMSLMSSLLLIFSLWKHLKKMRLSGKGSQDPRTEVHIRAIQTVISFLLLFLIHFLILIFAVWYFNSLQNDSVFFSGQVLAIVYPSGHSFILIWGNKKLKQDFLSVLRQVKCWLNKWKAQRHRSIRGASFVF</sequence>
<reference evidence="15" key="1">
    <citation type="submission" date="2025-08" db="UniProtKB">
        <authorList>
            <consortium name="RefSeq"/>
        </authorList>
    </citation>
    <scope>IDENTIFICATION</scope>
    <source>
        <tissue evidence="15">Kidney</tissue>
    </source>
</reference>
<keyword evidence="5 12" id="KW-0812">Transmembrane</keyword>
<evidence type="ECO:0000256" key="12">
    <source>
        <dbReference type="RuleBase" id="RU004424"/>
    </source>
</evidence>
<evidence type="ECO:0000256" key="11">
    <source>
        <dbReference type="RuleBase" id="RU004423"/>
    </source>
</evidence>
<dbReference type="Gene3D" id="1.20.1070.10">
    <property type="entry name" value="Rhodopsin 7-helix transmembrane proteins"/>
    <property type="match status" value="1"/>
</dbReference>
<dbReference type="Proteomes" id="UP000515202">
    <property type="component" value="Unplaced"/>
</dbReference>
<evidence type="ECO:0000256" key="4">
    <source>
        <dbReference type="ARBA" id="ARBA00022606"/>
    </source>
</evidence>
<dbReference type="InterPro" id="IPR007960">
    <property type="entry name" value="TAS2R"/>
</dbReference>
<evidence type="ECO:0000256" key="10">
    <source>
        <dbReference type="ARBA" id="ARBA00023224"/>
    </source>
</evidence>
<dbReference type="GO" id="GO:0016020">
    <property type="term" value="C:membrane"/>
    <property type="evidence" value="ECO:0007669"/>
    <property type="project" value="UniProtKB-SubCell"/>
</dbReference>
<organism evidence="14 15">
    <name type="scientific">Pteropus vampyrus</name>
    <name type="common">Large flying fox</name>
    <dbReference type="NCBI Taxonomy" id="132908"/>
    <lineage>
        <taxon>Eukaryota</taxon>
        <taxon>Metazoa</taxon>
        <taxon>Chordata</taxon>
        <taxon>Craniata</taxon>
        <taxon>Vertebrata</taxon>
        <taxon>Euteleostomi</taxon>
        <taxon>Mammalia</taxon>
        <taxon>Eutheria</taxon>
        <taxon>Laurasiatheria</taxon>
        <taxon>Chiroptera</taxon>
        <taxon>Yinpterochiroptera</taxon>
        <taxon>Pteropodoidea</taxon>
        <taxon>Pteropodidae</taxon>
        <taxon>Pteropodinae</taxon>
        <taxon>Pteropus</taxon>
    </lineage>
</organism>
<evidence type="ECO:0000313" key="14">
    <source>
        <dbReference type="Proteomes" id="UP000515202"/>
    </source>
</evidence>
<dbReference type="PANTHER" id="PTHR11394:SF27">
    <property type="entry name" value="TASTE RECEPTOR TYPE 2 MEMBER 20"/>
    <property type="match status" value="1"/>
</dbReference>
<evidence type="ECO:0000256" key="2">
    <source>
        <dbReference type="ARBA" id="ARBA00007376"/>
    </source>
</evidence>
<evidence type="ECO:0000313" key="15">
    <source>
        <dbReference type="RefSeq" id="XP_011382000.1"/>
    </source>
</evidence>
<gene>
    <name evidence="15" type="primary">LOC105307996</name>
</gene>
<dbReference type="CDD" id="cd15027">
    <property type="entry name" value="7tm_TAS2R43-like"/>
    <property type="match status" value="1"/>
</dbReference>
<feature type="transmembrane region" description="Helical" evidence="13">
    <location>
        <begin position="6"/>
        <end position="30"/>
    </location>
</feature>
<keyword evidence="14" id="KW-1185">Reference proteome</keyword>
<dbReference type="PANTHER" id="PTHR11394">
    <property type="entry name" value="TASTE RECEPTOR TYPE 2"/>
    <property type="match status" value="1"/>
</dbReference>
<keyword evidence="9 12" id="KW-0675">Receptor</keyword>
<keyword evidence="8 12" id="KW-0472">Membrane</keyword>
<evidence type="ECO:0000256" key="6">
    <source>
        <dbReference type="ARBA" id="ARBA00022989"/>
    </source>
</evidence>
<evidence type="ECO:0000256" key="8">
    <source>
        <dbReference type="ARBA" id="ARBA00023136"/>
    </source>
</evidence>
<keyword evidence="6 13" id="KW-1133">Transmembrane helix</keyword>
<accession>A0A6P3RYS1</accession>
<proteinExistence type="inferred from homology"/>
<dbReference type="OrthoDB" id="8876749at2759"/>
<feature type="transmembrane region" description="Helical" evidence="13">
    <location>
        <begin position="227"/>
        <end position="253"/>
    </location>
</feature>
<name>A0A6P3RYS1_PTEVA</name>
<dbReference type="SUPFAM" id="SSF81321">
    <property type="entry name" value="Family A G protein-coupled receptor-like"/>
    <property type="match status" value="1"/>
</dbReference>
<comment type="subcellular location">
    <subcellularLocation>
        <location evidence="1 12">Membrane</location>
        <topology evidence="1 12">Multi-pass membrane protein</topology>
    </subcellularLocation>
</comment>